<dbReference type="EMBL" id="QQAH01000017">
    <property type="protein sequence ID" value="RDD80442.1"/>
    <property type="molecule type" value="Genomic_DNA"/>
</dbReference>
<keyword evidence="2" id="KW-1185">Reference proteome</keyword>
<reference evidence="1 2" key="1">
    <citation type="submission" date="2018-07" db="EMBL/GenBank/DDBJ databases">
        <title>Dyella tabacisoli L4-6T, whole genome shotgun sequence.</title>
        <authorList>
            <person name="Zhou X.-K."/>
            <person name="Li W.-J."/>
            <person name="Duan Y.-Q."/>
        </authorList>
    </citation>
    <scope>NUCLEOTIDE SEQUENCE [LARGE SCALE GENOMIC DNA]</scope>
    <source>
        <strain evidence="1 2">L4-6</strain>
    </source>
</reference>
<dbReference type="AlphaFoldDB" id="A0A369UI59"/>
<comment type="caution">
    <text evidence="1">The sequence shown here is derived from an EMBL/GenBank/DDBJ whole genome shotgun (WGS) entry which is preliminary data.</text>
</comment>
<organism evidence="1 2">
    <name type="scientific">Dyella tabacisoli</name>
    <dbReference type="NCBI Taxonomy" id="2282381"/>
    <lineage>
        <taxon>Bacteria</taxon>
        <taxon>Pseudomonadati</taxon>
        <taxon>Pseudomonadota</taxon>
        <taxon>Gammaproteobacteria</taxon>
        <taxon>Lysobacterales</taxon>
        <taxon>Rhodanobacteraceae</taxon>
        <taxon>Dyella</taxon>
    </lineage>
</organism>
<name>A0A369UI59_9GAMM</name>
<accession>A0A369UI59</accession>
<evidence type="ECO:0000313" key="2">
    <source>
        <dbReference type="Proteomes" id="UP000253782"/>
    </source>
</evidence>
<dbReference type="Proteomes" id="UP000253782">
    <property type="component" value="Unassembled WGS sequence"/>
</dbReference>
<protein>
    <submittedName>
        <fullName evidence="1">Uncharacterized protein</fullName>
    </submittedName>
</protein>
<sequence length="89" mass="9865">MSVVLHTAFKSPLLFIMGLLATTLSLESDTQAVPSFGFAEPTLFMCEFQVIHGTEIMKRDMLARHMSSVLGVVVTLQRMSLASSHFIDF</sequence>
<evidence type="ECO:0000313" key="1">
    <source>
        <dbReference type="EMBL" id="RDD80442.1"/>
    </source>
</evidence>
<proteinExistence type="predicted"/>
<gene>
    <name evidence="1" type="ORF">DVJ77_17565</name>
</gene>